<dbReference type="AlphaFoldDB" id="A0A5N5FV81"/>
<feature type="region of interest" description="Disordered" evidence="1">
    <location>
        <begin position="415"/>
        <end position="449"/>
    </location>
</feature>
<reference evidence="2 3" key="3">
    <citation type="submission" date="2019-11" db="EMBL/GenBank/DDBJ databases">
        <title>A de novo genome assembly of a pear dwarfing rootstock.</title>
        <authorList>
            <person name="Wang F."/>
            <person name="Wang J."/>
            <person name="Li S."/>
            <person name="Zhang Y."/>
            <person name="Fang M."/>
            <person name="Ma L."/>
            <person name="Zhao Y."/>
            <person name="Jiang S."/>
        </authorList>
    </citation>
    <scope>NUCLEOTIDE SEQUENCE [LARGE SCALE GENOMIC DNA]</scope>
    <source>
        <strain evidence="2">S2</strain>
        <tissue evidence="2">Leaf</tissue>
    </source>
</reference>
<feature type="compositionally biased region" description="Basic and acidic residues" evidence="1">
    <location>
        <begin position="602"/>
        <end position="618"/>
    </location>
</feature>
<dbReference type="PANTHER" id="PTHR33870:SF16">
    <property type="entry name" value="PROTEIN, PUTATIVE-RELATED"/>
    <property type="match status" value="1"/>
</dbReference>
<dbReference type="Proteomes" id="UP000327157">
    <property type="component" value="Chromosome 11"/>
</dbReference>
<accession>A0A5N5FV81</accession>
<name>A0A5N5FV81_9ROSA</name>
<feature type="compositionally biased region" description="Acidic residues" evidence="1">
    <location>
        <begin position="627"/>
        <end position="638"/>
    </location>
</feature>
<keyword evidence="3" id="KW-1185">Reference proteome</keyword>
<feature type="compositionally biased region" description="Polar residues" evidence="1">
    <location>
        <begin position="364"/>
        <end position="383"/>
    </location>
</feature>
<gene>
    <name evidence="2" type="ORF">D8674_006773</name>
</gene>
<dbReference type="PANTHER" id="PTHR33870">
    <property type="entry name" value="CARDIOMYOPATHY-ASSOCIATED PROTEIN"/>
    <property type="match status" value="1"/>
</dbReference>
<dbReference type="EMBL" id="SMOL01000559">
    <property type="protein sequence ID" value="KAB2607056.1"/>
    <property type="molecule type" value="Genomic_DNA"/>
</dbReference>
<dbReference type="OrthoDB" id="1908091at2759"/>
<comment type="caution">
    <text evidence="2">The sequence shown here is derived from an EMBL/GenBank/DDBJ whole genome shotgun (WGS) entry which is preliminary data.</text>
</comment>
<feature type="region of interest" description="Disordered" evidence="1">
    <location>
        <begin position="599"/>
        <end position="652"/>
    </location>
</feature>
<proteinExistence type="predicted"/>
<feature type="compositionally biased region" description="Basic and acidic residues" evidence="1">
    <location>
        <begin position="431"/>
        <end position="449"/>
    </location>
</feature>
<sequence>MCRRHPFISATCCSSTSFMYFSKFSSSGFRFWSALLFLWVHLNEQKSRRTNVSRRCIEASGQDYYNVGKGISISKTPKDLHGKASAEENIQALVKQHHSVLESDISEFNYARGWEQGVQWTDDDQRNLMDLGFSEMERNKRLESLIARRRARKLFKMQVEKGLLDLDTIIPGQIAPIFVEKNTPFDYAKLFSSSLDTPGSAPSILLPMQNPFDLPYDPHEEKPNLMVDSFQQEFTTVHQKEMLFCRHESFSSGAASYPLEPKRKSLDGLGFSGLKTIRMLSGKHDEVIEALLSKARNNMSDIGSNADTAESRTESHLIESPIPAISSVKPKMKEKAKLRGWVTADDSNDESSSTSYSEDDEQSFHSTRPGPSQNAGSKPSANKRSGLEERLFYSERGTCHTPTYSIASDLQVEVSEAGSPSLTDNAANSPSDKESETLDGNFEKETEENESKLWDACGLSEKYLASIRFSGNNKNIKDSLNHHLCNAAPNELDDVCSLSSSITDLHGDIQTHSMGYNGNSYDDVRQAVEKVGKLRTSSSCTESLNPLDKTTKKVNTPAINATNLKDERTNADRDGGDQILIKQETGGESSKPKEVTILASSRHSEEIFANSDKRDDNKNSNYTEGDFQQETENEDEKELDAKRIEPNSRQKG</sequence>
<feature type="compositionally biased region" description="Basic and acidic residues" evidence="1">
    <location>
        <begin position="639"/>
        <end position="652"/>
    </location>
</feature>
<evidence type="ECO:0000313" key="2">
    <source>
        <dbReference type="EMBL" id="KAB2607056.1"/>
    </source>
</evidence>
<reference evidence="3" key="2">
    <citation type="submission" date="2019-10" db="EMBL/GenBank/DDBJ databases">
        <title>A de novo genome assembly of a pear dwarfing rootstock.</title>
        <authorList>
            <person name="Wang F."/>
            <person name="Wang J."/>
            <person name="Li S."/>
            <person name="Zhang Y."/>
            <person name="Fang M."/>
            <person name="Ma L."/>
            <person name="Zhao Y."/>
            <person name="Jiang S."/>
        </authorList>
    </citation>
    <scope>NUCLEOTIDE SEQUENCE [LARGE SCALE GENOMIC DNA]</scope>
</reference>
<feature type="compositionally biased region" description="Polar residues" evidence="1">
    <location>
        <begin position="418"/>
        <end position="430"/>
    </location>
</feature>
<protein>
    <submittedName>
        <fullName evidence="2">Uncharacterized protein</fullName>
    </submittedName>
</protein>
<evidence type="ECO:0000256" key="1">
    <source>
        <dbReference type="SAM" id="MobiDB-lite"/>
    </source>
</evidence>
<evidence type="ECO:0000313" key="3">
    <source>
        <dbReference type="Proteomes" id="UP000327157"/>
    </source>
</evidence>
<feature type="region of interest" description="Disordered" evidence="1">
    <location>
        <begin position="302"/>
        <end position="384"/>
    </location>
</feature>
<reference evidence="2 3" key="1">
    <citation type="submission" date="2019-09" db="EMBL/GenBank/DDBJ databases">
        <authorList>
            <person name="Ou C."/>
        </authorList>
    </citation>
    <scope>NUCLEOTIDE SEQUENCE [LARGE SCALE GENOMIC DNA]</scope>
    <source>
        <strain evidence="2">S2</strain>
        <tissue evidence="2">Leaf</tissue>
    </source>
</reference>
<organism evidence="2 3">
    <name type="scientific">Pyrus ussuriensis x Pyrus communis</name>
    <dbReference type="NCBI Taxonomy" id="2448454"/>
    <lineage>
        <taxon>Eukaryota</taxon>
        <taxon>Viridiplantae</taxon>
        <taxon>Streptophyta</taxon>
        <taxon>Embryophyta</taxon>
        <taxon>Tracheophyta</taxon>
        <taxon>Spermatophyta</taxon>
        <taxon>Magnoliopsida</taxon>
        <taxon>eudicotyledons</taxon>
        <taxon>Gunneridae</taxon>
        <taxon>Pentapetalae</taxon>
        <taxon>rosids</taxon>
        <taxon>fabids</taxon>
        <taxon>Rosales</taxon>
        <taxon>Rosaceae</taxon>
        <taxon>Amygdaloideae</taxon>
        <taxon>Maleae</taxon>
        <taxon>Pyrus</taxon>
    </lineage>
</organism>